<dbReference type="AlphaFoldDB" id="A0A840S2Q6"/>
<dbReference type="Gene3D" id="3.40.190.10">
    <property type="entry name" value="Periplasmic binding protein-like II"/>
    <property type="match status" value="2"/>
</dbReference>
<dbReference type="EMBL" id="JACHHO010000001">
    <property type="protein sequence ID" value="MBB5203366.1"/>
    <property type="molecule type" value="Genomic_DNA"/>
</dbReference>
<evidence type="ECO:0008006" key="3">
    <source>
        <dbReference type="Google" id="ProtNLM"/>
    </source>
</evidence>
<sequence length="290" mass="32683">MLRRDLLMAGPAFCAGAAGATAAGDLGRLRYPRVGREVPEDELYPWVLLRAALAASGVTFRLEPSSSVMVQSRFLRELEIGSGEVDVGWTMTSAERERSLLPVRVPIFRGLYGWRLLFLRPGMPAVQREALARARTVKDLQPFRFVQGEDWADTQVLRANGLNVLTSTHHDHLFSLLAQGKADLFPRAAAEIWWEKDRRGEALEVEPNLVLRYPAAIYFFVSPGRHALAAALERGLRALARQGEFERLFKRHLSEALDRSGLQQRRVIELHNPLLSPQTPLKDAALWYRP</sequence>
<protein>
    <recommendedName>
        <fullName evidence="3">Solute-binding protein family 3/N-terminal domain-containing protein</fullName>
    </recommendedName>
</protein>
<dbReference type="Proteomes" id="UP000554837">
    <property type="component" value="Unassembled WGS sequence"/>
</dbReference>
<evidence type="ECO:0000313" key="2">
    <source>
        <dbReference type="Proteomes" id="UP000554837"/>
    </source>
</evidence>
<evidence type="ECO:0000313" key="1">
    <source>
        <dbReference type="EMBL" id="MBB5203366.1"/>
    </source>
</evidence>
<dbReference type="RefSeq" id="WP_138857573.1">
    <property type="nucleotide sequence ID" value="NZ_CP040709.1"/>
</dbReference>
<keyword evidence="2" id="KW-1185">Reference proteome</keyword>
<proteinExistence type="predicted"/>
<dbReference type="SUPFAM" id="SSF53850">
    <property type="entry name" value="Periplasmic binding protein-like II"/>
    <property type="match status" value="1"/>
</dbReference>
<comment type="caution">
    <text evidence="1">The sequence shown here is derived from an EMBL/GenBank/DDBJ whole genome shotgun (WGS) entry which is preliminary data.</text>
</comment>
<dbReference type="OrthoDB" id="547680at2"/>
<organism evidence="1 2">
    <name type="scientific">Inhella inkyongensis</name>
    <dbReference type="NCBI Taxonomy" id="392593"/>
    <lineage>
        <taxon>Bacteria</taxon>
        <taxon>Pseudomonadati</taxon>
        <taxon>Pseudomonadota</taxon>
        <taxon>Betaproteobacteria</taxon>
        <taxon>Burkholderiales</taxon>
        <taxon>Sphaerotilaceae</taxon>
        <taxon>Inhella</taxon>
    </lineage>
</organism>
<name>A0A840S2Q6_9BURK</name>
<reference evidence="1 2" key="1">
    <citation type="submission" date="2020-08" db="EMBL/GenBank/DDBJ databases">
        <title>Genomic Encyclopedia of Type Strains, Phase IV (KMG-IV): sequencing the most valuable type-strain genomes for metagenomic binning, comparative biology and taxonomic classification.</title>
        <authorList>
            <person name="Goeker M."/>
        </authorList>
    </citation>
    <scope>NUCLEOTIDE SEQUENCE [LARGE SCALE GENOMIC DNA]</scope>
    <source>
        <strain evidence="1 2">DSM 23958</strain>
    </source>
</reference>
<accession>A0A840S2Q6</accession>
<gene>
    <name evidence="1" type="ORF">HNQ51_000659</name>
</gene>